<dbReference type="InterPro" id="IPR012110">
    <property type="entry name" value="PDC/IPDC-like"/>
</dbReference>
<dbReference type="SUPFAM" id="SSF52467">
    <property type="entry name" value="DHS-like NAD/FAD-binding domain"/>
    <property type="match status" value="1"/>
</dbReference>
<comment type="caution">
    <text evidence="16">The sequence shown here is derived from an EMBL/GenBank/DDBJ whole genome shotgun (WGS) entry which is preliminary data.</text>
</comment>
<dbReference type="Pfam" id="PF00205">
    <property type="entry name" value="TPP_enzyme_M"/>
    <property type="match status" value="1"/>
</dbReference>
<dbReference type="GO" id="GO:0005634">
    <property type="term" value="C:nucleus"/>
    <property type="evidence" value="ECO:0007669"/>
    <property type="project" value="TreeGrafter"/>
</dbReference>
<evidence type="ECO:0000256" key="10">
    <source>
        <dbReference type="ARBA" id="ARBA00023239"/>
    </source>
</evidence>
<dbReference type="Pfam" id="PF02775">
    <property type="entry name" value="TPP_enzyme_C"/>
    <property type="match status" value="1"/>
</dbReference>
<evidence type="ECO:0000256" key="12">
    <source>
        <dbReference type="RuleBase" id="RU362132"/>
    </source>
</evidence>
<dbReference type="GO" id="GO:0030976">
    <property type="term" value="F:thiamine pyrophosphate binding"/>
    <property type="evidence" value="ECO:0007669"/>
    <property type="project" value="InterPro"/>
</dbReference>
<dbReference type="CDD" id="cd02005">
    <property type="entry name" value="TPP_PDC_IPDC"/>
    <property type="match status" value="1"/>
</dbReference>
<comment type="cofactor">
    <cofactor evidence="11">
        <name>Mg(2+)</name>
        <dbReference type="ChEBI" id="CHEBI:18420"/>
    </cofactor>
    <text evidence="11">Binds 1 Mg(2+) per subunit.</text>
</comment>
<keyword evidence="7" id="KW-0210">Decarboxylase</keyword>
<feature type="domain" description="Thiamine pyrophosphate enzyme central" evidence="13">
    <location>
        <begin position="210"/>
        <end position="309"/>
    </location>
</feature>
<evidence type="ECO:0000256" key="3">
    <source>
        <dbReference type="ARBA" id="ARBA00007812"/>
    </source>
</evidence>
<dbReference type="EC" id="4.1.1.1" evidence="4"/>
<dbReference type="PIRSF" id="PIRSF036565">
    <property type="entry name" value="Pyruvt_ip_decrb"/>
    <property type="match status" value="1"/>
</dbReference>
<keyword evidence="10" id="KW-0456">Lyase</keyword>
<proteinExistence type="inferred from homology"/>
<sequence>MLVRRDKLLTKPVAVSEYLFRRLYEIGIRSVHGLPGDFNLVALDYLPKVGLRWVGSVNELNAAYAADGYARINGISALVTTFGVGELSALNGIAGAFSEHVPVVHIVGAPSTTSQRNGLLLHHTLGNGDFNVFADMSSQISCDMARLDKPADIADQIDRVLRTCWVRSRPVYIMLPSDMAEREIEGARLDTPLDLSEPANEPEREKYVVDVVLKYLHAAKSPVILVDACAIRHRVLNEVHDLIEKTQIPVFVTPMGKGAVNEDHPAYGGVYAGLGSEPAVAAQVESADLVLTIGALKSDFNTGGFSYRTSQLEAIDLHSTHCTVRYSEYPGVSMRGILRQLTERVNLSPPARLRSPEIASSGEGEIITQAFFWPRISDYLKQDDIVVTETGTANFGIWETKFPRGVTGVTQILWGSIGWSVGAAQGAALAAKDMGLDRRTILFVGDGSFQLTAQEVTTMIRHNLKITIFLIYNEGFTIERFIHGMDAEYNDITRWQYTEVPAVFGGPKVRKFVVKTRSELENLLVDNEFNNAGGLQFVELWMPKKDAPRALKITAEIAAKNNAKMID</sequence>
<dbReference type="InterPro" id="IPR047214">
    <property type="entry name" value="TPP_PDC_IPDC"/>
</dbReference>
<dbReference type="GO" id="GO:0005829">
    <property type="term" value="C:cytosol"/>
    <property type="evidence" value="ECO:0007669"/>
    <property type="project" value="TreeGrafter"/>
</dbReference>
<evidence type="ECO:0000256" key="4">
    <source>
        <dbReference type="ARBA" id="ARBA00013202"/>
    </source>
</evidence>
<evidence type="ECO:0000256" key="1">
    <source>
        <dbReference type="ARBA" id="ARBA00001041"/>
    </source>
</evidence>
<keyword evidence="9 12" id="KW-0786">Thiamine pyrophosphate</keyword>
<evidence type="ECO:0000259" key="15">
    <source>
        <dbReference type="Pfam" id="PF02776"/>
    </source>
</evidence>
<name>A0AAD4EPU4_9PEZI</name>
<dbReference type="SUPFAM" id="SSF52518">
    <property type="entry name" value="Thiamin diphosphate-binding fold (THDP-binding)"/>
    <property type="match status" value="2"/>
</dbReference>
<comment type="cofactor">
    <cofactor evidence="2">
        <name>thiamine diphosphate</name>
        <dbReference type="ChEBI" id="CHEBI:58937"/>
    </cofactor>
</comment>
<evidence type="ECO:0000256" key="2">
    <source>
        <dbReference type="ARBA" id="ARBA00001964"/>
    </source>
</evidence>
<dbReference type="PANTHER" id="PTHR43452">
    <property type="entry name" value="PYRUVATE DECARBOXYLASE"/>
    <property type="match status" value="1"/>
</dbReference>
<evidence type="ECO:0000256" key="8">
    <source>
        <dbReference type="ARBA" id="ARBA00022842"/>
    </source>
</evidence>
<keyword evidence="8 11" id="KW-0460">Magnesium</keyword>
<comment type="catalytic activity">
    <reaction evidence="1">
        <text>a 2-oxocarboxylate + H(+) = an aldehyde + CO2</text>
        <dbReference type="Rhea" id="RHEA:11628"/>
        <dbReference type="ChEBI" id="CHEBI:15378"/>
        <dbReference type="ChEBI" id="CHEBI:16526"/>
        <dbReference type="ChEBI" id="CHEBI:17478"/>
        <dbReference type="ChEBI" id="CHEBI:35179"/>
        <dbReference type="EC" id="4.1.1.1"/>
    </reaction>
</comment>
<comment type="similarity">
    <text evidence="3 12">Belongs to the TPP enzyme family.</text>
</comment>
<dbReference type="Gene3D" id="3.40.50.970">
    <property type="match status" value="2"/>
</dbReference>
<dbReference type="InterPro" id="IPR029061">
    <property type="entry name" value="THDP-binding"/>
</dbReference>
<evidence type="ECO:0000256" key="5">
    <source>
        <dbReference type="ARBA" id="ARBA00014422"/>
    </source>
</evidence>
<dbReference type="PANTHER" id="PTHR43452:SF30">
    <property type="entry name" value="PYRUVATE DECARBOXYLASE ISOZYME 1-RELATED"/>
    <property type="match status" value="1"/>
</dbReference>
<protein>
    <recommendedName>
        <fullName evidence="5">Pyruvate decarboxylase</fullName>
        <ecNumber evidence="4">4.1.1.1</ecNumber>
    </recommendedName>
</protein>
<evidence type="ECO:0000256" key="6">
    <source>
        <dbReference type="ARBA" id="ARBA00022723"/>
    </source>
</evidence>
<organism evidence="16 17">
    <name type="scientific">Staphylotrichum longicolle</name>
    <dbReference type="NCBI Taxonomy" id="669026"/>
    <lineage>
        <taxon>Eukaryota</taxon>
        <taxon>Fungi</taxon>
        <taxon>Dikarya</taxon>
        <taxon>Ascomycota</taxon>
        <taxon>Pezizomycotina</taxon>
        <taxon>Sordariomycetes</taxon>
        <taxon>Sordariomycetidae</taxon>
        <taxon>Sordariales</taxon>
        <taxon>Chaetomiaceae</taxon>
        <taxon>Staphylotrichum</taxon>
    </lineage>
</organism>
<evidence type="ECO:0000256" key="9">
    <source>
        <dbReference type="ARBA" id="ARBA00023052"/>
    </source>
</evidence>
<dbReference type="InterPro" id="IPR047213">
    <property type="entry name" value="TPP_PYR_PDC_IPDC-like"/>
</dbReference>
<evidence type="ECO:0000256" key="7">
    <source>
        <dbReference type="ARBA" id="ARBA00022793"/>
    </source>
</evidence>
<dbReference type="EMBL" id="JAHCVI010000005">
    <property type="protein sequence ID" value="KAG7285069.1"/>
    <property type="molecule type" value="Genomic_DNA"/>
</dbReference>
<dbReference type="AlphaFoldDB" id="A0AAD4EPU4"/>
<accession>A0AAD4EPU4</accession>
<dbReference type="InterPro" id="IPR012000">
    <property type="entry name" value="Thiamin_PyroP_enz_cen_dom"/>
</dbReference>
<dbReference type="Gene3D" id="3.40.50.1220">
    <property type="entry name" value="TPP-binding domain"/>
    <property type="match status" value="1"/>
</dbReference>
<evidence type="ECO:0000259" key="13">
    <source>
        <dbReference type="Pfam" id="PF00205"/>
    </source>
</evidence>
<dbReference type="GO" id="GO:0000287">
    <property type="term" value="F:magnesium ion binding"/>
    <property type="evidence" value="ECO:0007669"/>
    <property type="project" value="InterPro"/>
</dbReference>
<evidence type="ECO:0000313" key="16">
    <source>
        <dbReference type="EMBL" id="KAG7285069.1"/>
    </source>
</evidence>
<dbReference type="FunFam" id="3.40.50.970:FF:000024">
    <property type="entry name" value="Pyruvate decarboxylase isozyme"/>
    <property type="match status" value="1"/>
</dbReference>
<feature type="binding site" evidence="11">
    <location>
        <position position="475"/>
    </location>
    <ligand>
        <name>Mg(2+)</name>
        <dbReference type="ChEBI" id="CHEBI:18420"/>
    </ligand>
</feature>
<feature type="domain" description="Thiamine pyrophosphate enzyme N-terminal TPP-binding" evidence="15">
    <location>
        <begin position="15"/>
        <end position="122"/>
    </location>
</feature>
<keyword evidence="6 11" id="KW-0479">Metal-binding</keyword>
<dbReference type="FunFam" id="3.40.50.970:FF:000019">
    <property type="entry name" value="Pyruvate decarboxylase isozyme"/>
    <property type="match status" value="1"/>
</dbReference>
<reference evidence="16" key="1">
    <citation type="submission" date="2023-02" db="EMBL/GenBank/DDBJ databases">
        <authorList>
            <person name="Palmer J.M."/>
        </authorList>
    </citation>
    <scope>NUCLEOTIDE SEQUENCE</scope>
    <source>
        <strain evidence="16">FW57</strain>
    </source>
</reference>
<gene>
    <name evidence="16" type="ORF">NEMBOFW57_009689</name>
</gene>
<evidence type="ECO:0000313" key="17">
    <source>
        <dbReference type="Proteomes" id="UP001197093"/>
    </source>
</evidence>
<evidence type="ECO:0000256" key="11">
    <source>
        <dbReference type="PIRSR" id="PIRSR036565-2"/>
    </source>
</evidence>
<dbReference type="Pfam" id="PF02776">
    <property type="entry name" value="TPP_enzyme_N"/>
    <property type="match status" value="1"/>
</dbReference>
<feature type="binding site" evidence="11">
    <location>
        <position position="446"/>
    </location>
    <ligand>
        <name>Mg(2+)</name>
        <dbReference type="ChEBI" id="CHEBI:18420"/>
    </ligand>
</feature>
<feature type="domain" description="Thiamine pyrophosphate enzyme TPP-binding" evidence="14">
    <location>
        <begin position="408"/>
        <end position="523"/>
    </location>
</feature>
<keyword evidence="17" id="KW-1185">Reference proteome</keyword>
<dbReference type="InterPro" id="IPR012001">
    <property type="entry name" value="Thiamin_PyroP_enz_TPP-bd_dom"/>
</dbReference>
<dbReference type="InterPro" id="IPR011766">
    <property type="entry name" value="TPP_enzyme_TPP-bd"/>
</dbReference>
<dbReference type="InterPro" id="IPR029035">
    <property type="entry name" value="DHS-like_NAD/FAD-binding_dom"/>
</dbReference>
<dbReference type="GO" id="GO:0004737">
    <property type="term" value="F:pyruvate decarboxylase activity"/>
    <property type="evidence" value="ECO:0007669"/>
    <property type="project" value="UniProtKB-EC"/>
</dbReference>
<dbReference type="CDD" id="cd07038">
    <property type="entry name" value="TPP_PYR_PDC_IPDC_like"/>
    <property type="match status" value="1"/>
</dbReference>
<evidence type="ECO:0000259" key="14">
    <source>
        <dbReference type="Pfam" id="PF02775"/>
    </source>
</evidence>
<dbReference type="GO" id="GO:0000949">
    <property type="term" value="P:aromatic amino acid family catabolic process to alcohol via Ehrlich pathway"/>
    <property type="evidence" value="ECO:0007669"/>
    <property type="project" value="TreeGrafter"/>
</dbReference>
<feature type="binding site" evidence="11">
    <location>
        <position position="473"/>
    </location>
    <ligand>
        <name>Mg(2+)</name>
        <dbReference type="ChEBI" id="CHEBI:18420"/>
    </ligand>
</feature>
<dbReference type="Proteomes" id="UP001197093">
    <property type="component" value="Unassembled WGS sequence"/>
</dbReference>